<organism evidence="7 8">
    <name type="scientific">Shewanella violacea (strain JCM 10179 / CIP 106290 / LMG 19151 / DSS12)</name>
    <dbReference type="NCBI Taxonomy" id="637905"/>
    <lineage>
        <taxon>Bacteria</taxon>
        <taxon>Pseudomonadati</taxon>
        <taxon>Pseudomonadota</taxon>
        <taxon>Gammaproteobacteria</taxon>
        <taxon>Alteromonadales</taxon>
        <taxon>Shewanellaceae</taxon>
        <taxon>Shewanella</taxon>
    </lineage>
</organism>
<dbReference type="OrthoDB" id="9791807at2"/>
<evidence type="ECO:0000256" key="1">
    <source>
        <dbReference type="ARBA" id="ARBA00004141"/>
    </source>
</evidence>
<feature type="transmembrane region" description="Helical" evidence="6">
    <location>
        <begin position="127"/>
        <end position="147"/>
    </location>
</feature>
<dbReference type="HOGENOM" id="CLU_076147_1_1_6"/>
<evidence type="ECO:0000256" key="3">
    <source>
        <dbReference type="ARBA" id="ARBA00022692"/>
    </source>
</evidence>
<reference evidence="8" key="1">
    <citation type="journal article" date="2010" name="Mol. Biosyst.">
        <title>Complete genome sequence and comparative analysis of Shewanella violacea, a psychrophilic and piezophilic bacterium from deep sea floor sediments.</title>
        <authorList>
            <person name="Aono E."/>
            <person name="Baba T."/>
            <person name="Ara T."/>
            <person name="Nishi T."/>
            <person name="Nakamichi T."/>
            <person name="Inamoto E."/>
            <person name="Toyonaga H."/>
            <person name="Hasegawa M."/>
            <person name="Takai Y."/>
            <person name="Okumura Y."/>
            <person name="Baba M."/>
            <person name="Tomita M."/>
            <person name="Kato C."/>
            <person name="Oshima T."/>
            <person name="Nakasone K."/>
            <person name="Mori H."/>
        </authorList>
    </citation>
    <scope>NUCLEOTIDE SEQUENCE [LARGE SCALE GENOMIC DNA]</scope>
    <source>
        <strain evidence="8">JCM 10179 / CIP 106290 / LMG 19151 / DSS12</strain>
    </source>
</reference>
<dbReference type="KEGG" id="svo:SVI_0551"/>
<evidence type="ECO:0000313" key="7">
    <source>
        <dbReference type="EMBL" id="BAJ00522.1"/>
    </source>
</evidence>
<evidence type="ECO:0000256" key="5">
    <source>
        <dbReference type="ARBA" id="ARBA00023136"/>
    </source>
</evidence>
<feature type="transmembrane region" description="Helical" evidence="6">
    <location>
        <begin position="187"/>
        <end position="212"/>
    </location>
</feature>
<feature type="transmembrane region" description="Helical" evidence="6">
    <location>
        <begin position="65"/>
        <end position="86"/>
    </location>
</feature>
<keyword evidence="4 6" id="KW-1133">Transmembrane helix</keyword>
<name>D4ZFS3_SHEVD</name>
<protein>
    <submittedName>
        <fullName evidence="7">Membrane protein, putative</fullName>
    </submittedName>
</protein>
<evidence type="ECO:0000313" key="8">
    <source>
        <dbReference type="Proteomes" id="UP000002350"/>
    </source>
</evidence>
<feature type="transmembrane region" description="Helical" evidence="6">
    <location>
        <begin position="12"/>
        <end position="29"/>
    </location>
</feature>
<dbReference type="AlphaFoldDB" id="D4ZFS3"/>
<feature type="transmembrane region" description="Helical" evidence="6">
    <location>
        <begin position="93"/>
        <end position="115"/>
    </location>
</feature>
<evidence type="ECO:0000256" key="6">
    <source>
        <dbReference type="SAM" id="Phobius"/>
    </source>
</evidence>
<evidence type="ECO:0000256" key="4">
    <source>
        <dbReference type="ARBA" id="ARBA00022989"/>
    </source>
</evidence>
<proteinExistence type="inferred from homology"/>
<keyword evidence="8" id="KW-1185">Reference proteome</keyword>
<keyword evidence="5 6" id="KW-0472">Membrane</keyword>
<gene>
    <name evidence="7" type="ordered locus">SVI_0551</name>
</gene>
<dbReference type="Proteomes" id="UP000002350">
    <property type="component" value="Chromosome"/>
</dbReference>
<dbReference type="GO" id="GO:0005886">
    <property type="term" value="C:plasma membrane"/>
    <property type="evidence" value="ECO:0007669"/>
    <property type="project" value="TreeGrafter"/>
</dbReference>
<accession>D4ZFS3</accession>
<evidence type="ECO:0000256" key="2">
    <source>
        <dbReference type="ARBA" id="ARBA00005268"/>
    </source>
</evidence>
<comment type="similarity">
    <text evidence="2">Belongs to the UPF0014 family.</text>
</comment>
<dbReference type="PANTHER" id="PTHR30028:SF0">
    <property type="entry name" value="PROTEIN ALUMINUM SENSITIVE 3"/>
    <property type="match status" value="1"/>
</dbReference>
<dbReference type="Pfam" id="PF03649">
    <property type="entry name" value="UPF0014"/>
    <property type="match status" value="1"/>
</dbReference>
<comment type="subcellular location">
    <subcellularLocation>
        <location evidence="1">Membrane</location>
        <topology evidence="1">Multi-pass membrane protein</topology>
    </subcellularLocation>
</comment>
<sequence length="263" mass="28722">MQSTIDVSWPELALFMLVLVIPFSIDRYLKLDLGKEIITAVFRMTAQLILVGLYLQFLFELNSLLLNLLWLTMMLLIGASAIIGSAKLPKRRLYLPIITGLVVGITPLIAILLLALLKPAPLYSAQYMIPMAGMLLGNCLSGNIVALQRLFSAFDEQKDQYEGALALGASPYQASFPFMQSALKQSFAPILASMTTTGLVTLPGMMTGQILGGIDPMVAIKYQLIILVAIFVMLTVSVTLSLILTIKSCIEPSGLIRVVIRKK</sequence>
<feature type="transmembrane region" description="Helical" evidence="6">
    <location>
        <begin position="41"/>
        <end position="59"/>
    </location>
</feature>
<keyword evidence="3 6" id="KW-0812">Transmembrane</keyword>
<dbReference type="EMBL" id="AP011177">
    <property type="protein sequence ID" value="BAJ00522.1"/>
    <property type="molecule type" value="Genomic_DNA"/>
</dbReference>
<dbReference type="InterPro" id="IPR005226">
    <property type="entry name" value="UPF0014_fam"/>
</dbReference>
<dbReference type="PANTHER" id="PTHR30028">
    <property type="entry name" value="UPF0014 INNER MEMBRANE PROTEIN YBBM-RELATED"/>
    <property type="match status" value="1"/>
</dbReference>
<dbReference type="RefSeq" id="WP_013049835.1">
    <property type="nucleotide sequence ID" value="NC_014012.1"/>
</dbReference>
<dbReference type="eggNOG" id="COG0390">
    <property type="taxonomic scope" value="Bacteria"/>
</dbReference>
<feature type="transmembrane region" description="Helical" evidence="6">
    <location>
        <begin position="224"/>
        <end position="246"/>
    </location>
</feature>